<evidence type="ECO:0000256" key="2">
    <source>
        <dbReference type="ARBA" id="ARBA00023134"/>
    </source>
</evidence>
<dbReference type="SMART" id="SM00178">
    <property type="entry name" value="SAR"/>
    <property type="match status" value="1"/>
</dbReference>
<keyword evidence="1 3" id="KW-0547">Nucleotide-binding</keyword>
<dbReference type="AlphaFoldDB" id="A0A9W6WHM1"/>
<gene>
    <name evidence="5" type="ORF">Cboi02_000326300</name>
</gene>
<feature type="binding site" evidence="4">
    <location>
        <position position="36"/>
    </location>
    <ligand>
        <name>Mg(2+)</name>
        <dbReference type="ChEBI" id="CHEBI:18420"/>
    </ligand>
</feature>
<evidence type="ECO:0000256" key="1">
    <source>
        <dbReference type="ARBA" id="ARBA00022741"/>
    </source>
</evidence>
<dbReference type="SMART" id="SM00175">
    <property type="entry name" value="RAB"/>
    <property type="match status" value="1"/>
</dbReference>
<dbReference type="SUPFAM" id="SSF52540">
    <property type="entry name" value="P-loop containing nucleoside triphosphate hydrolases"/>
    <property type="match status" value="1"/>
</dbReference>
<dbReference type="GO" id="GO:0043001">
    <property type="term" value="P:Golgi to plasma membrane protein transport"/>
    <property type="evidence" value="ECO:0007669"/>
    <property type="project" value="TreeGrafter"/>
</dbReference>
<dbReference type="PROSITE" id="PS51417">
    <property type="entry name" value="ARF"/>
    <property type="match status" value="1"/>
</dbReference>
<dbReference type="Gene3D" id="3.40.50.300">
    <property type="entry name" value="P-loop containing nucleotide triphosphate hydrolases"/>
    <property type="match status" value="1"/>
</dbReference>
<feature type="binding site" evidence="3">
    <location>
        <begin position="29"/>
        <end position="36"/>
    </location>
    <ligand>
        <name>GTP</name>
        <dbReference type="ChEBI" id="CHEBI:37565"/>
    </ligand>
</feature>
<dbReference type="Proteomes" id="UP001165120">
    <property type="component" value="Unassembled WGS sequence"/>
</dbReference>
<name>A0A9W6WHM1_CANBO</name>
<accession>A0A9W6WHM1</accession>
<keyword evidence="6" id="KW-1185">Reference proteome</keyword>
<dbReference type="GO" id="GO:0005525">
    <property type="term" value="F:GTP binding"/>
    <property type="evidence" value="ECO:0007669"/>
    <property type="project" value="UniProtKB-KW"/>
</dbReference>
<feature type="binding site" evidence="4">
    <location>
        <position position="61"/>
    </location>
    <ligand>
        <name>Mg(2+)</name>
        <dbReference type="ChEBI" id="CHEBI:18420"/>
    </ligand>
</feature>
<keyword evidence="4" id="KW-0460">Magnesium</keyword>
<evidence type="ECO:0000256" key="4">
    <source>
        <dbReference type="PIRSR" id="PIRSR606689-2"/>
    </source>
</evidence>
<proteinExistence type="predicted"/>
<dbReference type="GO" id="GO:0003924">
    <property type="term" value="F:GTPase activity"/>
    <property type="evidence" value="ECO:0007669"/>
    <property type="project" value="InterPro"/>
</dbReference>
<feature type="binding site" evidence="3">
    <location>
        <begin position="140"/>
        <end position="143"/>
    </location>
    <ligand>
        <name>GTP</name>
        <dbReference type="ChEBI" id="CHEBI:37565"/>
    </ligand>
</feature>
<dbReference type="NCBIfam" id="TIGR00231">
    <property type="entry name" value="small_GTP"/>
    <property type="match status" value="1"/>
</dbReference>
<feature type="binding site" evidence="3">
    <location>
        <position position="84"/>
    </location>
    <ligand>
        <name>GTP</name>
        <dbReference type="ChEBI" id="CHEBI:37565"/>
    </ligand>
</feature>
<comment type="caution">
    <text evidence="5">The sequence shown here is derived from an EMBL/GenBank/DDBJ whole genome shotgun (WGS) entry which is preliminary data.</text>
</comment>
<keyword evidence="4" id="KW-0479">Metal-binding</keyword>
<dbReference type="PRINTS" id="PR00449">
    <property type="entry name" value="RASTRNSFRMNG"/>
</dbReference>
<dbReference type="InterPro" id="IPR024156">
    <property type="entry name" value="Small_GTPase_ARF"/>
</dbReference>
<organism evidence="5 6">
    <name type="scientific">Candida boidinii</name>
    <name type="common">Yeast</name>
    <dbReference type="NCBI Taxonomy" id="5477"/>
    <lineage>
        <taxon>Eukaryota</taxon>
        <taxon>Fungi</taxon>
        <taxon>Dikarya</taxon>
        <taxon>Ascomycota</taxon>
        <taxon>Saccharomycotina</taxon>
        <taxon>Pichiomycetes</taxon>
        <taxon>Pichiales</taxon>
        <taxon>Pichiaceae</taxon>
        <taxon>Ogataea</taxon>
        <taxon>Ogataea/Candida clade</taxon>
    </lineage>
</organism>
<dbReference type="GO" id="GO:0046872">
    <property type="term" value="F:metal ion binding"/>
    <property type="evidence" value="ECO:0007669"/>
    <property type="project" value="UniProtKB-KW"/>
</dbReference>
<dbReference type="GO" id="GO:0034067">
    <property type="term" value="P:protein localization to Golgi apparatus"/>
    <property type="evidence" value="ECO:0007669"/>
    <property type="project" value="TreeGrafter"/>
</dbReference>
<dbReference type="FunFam" id="3.40.50.300:FF:001317">
    <property type="entry name" value="Putative ADP-ribosylation factor"/>
    <property type="match status" value="1"/>
</dbReference>
<dbReference type="InterPro" id="IPR005225">
    <property type="entry name" value="Small_GTP-bd"/>
</dbReference>
<dbReference type="SMART" id="SM00177">
    <property type="entry name" value="ARF"/>
    <property type="match status" value="1"/>
</dbReference>
<reference evidence="5" key="1">
    <citation type="submission" date="2023-04" db="EMBL/GenBank/DDBJ databases">
        <title>Candida boidinii NBRC 10035.</title>
        <authorList>
            <person name="Ichikawa N."/>
            <person name="Sato H."/>
            <person name="Tonouchi N."/>
        </authorList>
    </citation>
    <scope>NUCLEOTIDE SEQUENCE</scope>
    <source>
        <strain evidence="5">NBRC 10035</strain>
    </source>
</reference>
<sequence>MFHLAKGLYDSWNKKQREFNLEYSVLILGLDNAGKTTFLEKLKSLYIESYKEIPSERILPTVGQNIGTIPYDKSCQIKFWDVGGQDSLRDLWHEYYENCHGIVFVIDSTDKERLIECQKALSTVVTNEMNEGIPILMLANKQDVKKDDKLEVEDIKEIFNVIAEHLSARDSRVLPISAKNGEGVKEAIDWLAIRLIRNKANRPPEYK</sequence>
<dbReference type="PANTHER" id="PTHR45909:SF1">
    <property type="entry name" value="ADP-RIBOSYLATION FACTOR-RELATED PROTEIN 1"/>
    <property type="match status" value="1"/>
</dbReference>
<protein>
    <submittedName>
        <fullName evidence="5">Unnamed protein product</fullName>
    </submittedName>
</protein>
<dbReference type="PANTHER" id="PTHR45909">
    <property type="entry name" value="ADP-RIBOSYLATION FACTOR-RELATED PROTEIN 1"/>
    <property type="match status" value="1"/>
</dbReference>
<evidence type="ECO:0000256" key="3">
    <source>
        <dbReference type="PIRSR" id="PIRSR606689-1"/>
    </source>
</evidence>
<dbReference type="EMBL" id="BSXN01001097">
    <property type="protein sequence ID" value="GME71569.1"/>
    <property type="molecule type" value="Genomic_DNA"/>
</dbReference>
<dbReference type="InterPro" id="IPR006689">
    <property type="entry name" value="Small_GTPase_ARF/SAR"/>
</dbReference>
<dbReference type="GO" id="GO:0006886">
    <property type="term" value="P:intracellular protein transport"/>
    <property type="evidence" value="ECO:0007669"/>
    <property type="project" value="TreeGrafter"/>
</dbReference>
<evidence type="ECO:0000313" key="6">
    <source>
        <dbReference type="Proteomes" id="UP001165120"/>
    </source>
</evidence>
<dbReference type="PROSITE" id="PS51419">
    <property type="entry name" value="RAB"/>
    <property type="match status" value="1"/>
</dbReference>
<dbReference type="GO" id="GO:0005794">
    <property type="term" value="C:Golgi apparatus"/>
    <property type="evidence" value="ECO:0007669"/>
    <property type="project" value="TreeGrafter"/>
</dbReference>
<keyword evidence="2 3" id="KW-0342">GTP-binding</keyword>
<evidence type="ECO:0000313" key="5">
    <source>
        <dbReference type="EMBL" id="GME71569.1"/>
    </source>
</evidence>
<dbReference type="InterPro" id="IPR027417">
    <property type="entry name" value="P-loop_NTPase"/>
</dbReference>
<dbReference type="Pfam" id="PF00025">
    <property type="entry name" value="Arf"/>
    <property type="match status" value="1"/>
</dbReference>